<keyword evidence="7" id="KW-1185">Reference proteome</keyword>
<proteinExistence type="inferred from homology"/>
<comment type="caution">
    <text evidence="6">The sequence shown here is derived from an EMBL/GenBank/DDBJ whole genome shotgun (WGS) entry which is preliminary data.</text>
</comment>
<dbReference type="InterPro" id="IPR000847">
    <property type="entry name" value="LysR_HTH_N"/>
</dbReference>
<dbReference type="AlphaFoldDB" id="A0A8J3E1D6"/>
<dbReference type="Pfam" id="PF00126">
    <property type="entry name" value="HTH_1"/>
    <property type="match status" value="1"/>
</dbReference>
<comment type="similarity">
    <text evidence="1">Belongs to the LysR transcriptional regulatory family.</text>
</comment>
<feature type="domain" description="HTH lysR-type" evidence="5">
    <location>
        <begin position="7"/>
        <end position="64"/>
    </location>
</feature>
<dbReference type="GO" id="GO:0003677">
    <property type="term" value="F:DNA binding"/>
    <property type="evidence" value="ECO:0007669"/>
    <property type="project" value="UniProtKB-KW"/>
</dbReference>
<evidence type="ECO:0000256" key="3">
    <source>
        <dbReference type="ARBA" id="ARBA00023125"/>
    </source>
</evidence>
<dbReference type="Pfam" id="PF03466">
    <property type="entry name" value="LysR_substrate"/>
    <property type="match status" value="1"/>
</dbReference>
<dbReference type="InterPro" id="IPR036388">
    <property type="entry name" value="WH-like_DNA-bd_sf"/>
</dbReference>
<dbReference type="InterPro" id="IPR036390">
    <property type="entry name" value="WH_DNA-bd_sf"/>
</dbReference>
<evidence type="ECO:0000259" key="5">
    <source>
        <dbReference type="PROSITE" id="PS50931"/>
    </source>
</evidence>
<dbReference type="PANTHER" id="PTHR30419">
    <property type="entry name" value="HTH-TYPE TRANSCRIPTIONAL REGULATOR YBHD"/>
    <property type="match status" value="1"/>
</dbReference>
<evidence type="ECO:0000256" key="1">
    <source>
        <dbReference type="ARBA" id="ARBA00009437"/>
    </source>
</evidence>
<evidence type="ECO:0000313" key="6">
    <source>
        <dbReference type="EMBL" id="GGF10981.1"/>
    </source>
</evidence>
<dbReference type="PRINTS" id="PR00039">
    <property type="entry name" value="HTHLYSR"/>
</dbReference>
<dbReference type="GO" id="GO:0005829">
    <property type="term" value="C:cytosol"/>
    <property type="evidence" value="ECO:0007669"/>
    <property type="project" value="TreeGrafter"/>
</dbReference>
<dbReference type="Proteomes" id="UP000646365">
    <property type="component" value="Unassembled WGS sequence"/>
</dbReference>
<accession>A0A8J3E1D6</accession>
<dbReference type="Gene3D" id="1.10.10.10">
    <property type="entry name" value="Winged helix-like DNA-binding domain superfamily/Winged helix DNA-binding domain"/>
    <property type="match status" value="1"/>
</dbReference>
<dbReference type="RefSeq" id="WP_189044294.1">
    <property type="nucleotide sequence ID" value="NZ_BMJQ01000003.1"/>
</dbReference>
<gene>
    <name evidence="6" type="ORF">GCM10011611_15750</name>
</gene>
<dbReference type="PANTHER" id="PTHR30419:SF8">
    <property type="entry name" value="NITROGEN ASSIMILATION TRANSCRIPTIONAL ACTIVATOR-RELATED"/>
    <property type="match status" value="1"/>
</dbReference>
<dbReference type="Gene3D" id="3.40.190.290">
    <property type="match status" value="1"/>
</dbReference>
<reference evidence="6" key="2">
    <citation type="submission" date="2020-09" db="EMBL/GenBank/DDBJ databases">
        <authorList>
            <person name="Sun Q."/>
            <person name="Zhou Y."/>
        </authorList>
    </citation>
    <scope>NUCLEOTIDE SEQUENCE</scope>
    <source>
        <strain evidence="6">CGMCC 1.15725</strain>
    </source>
</reference>
<dbReference type="SUPFAM" id="SSF46785">
    <property type="entry name" value="Winged helix' DNA-binding domain"/>
    <property type="match status" value="1"/>
</dbReference>
<keyword evidence="4" id="KW-0804">Transcription</keyword>
<name>A0A8J3E1D6_9PROT</name>
<dbReference type="PROSITE" id="PS50931">
    <property type="entry name" value="HTH_LYSR"/>
    <property type="match status" value="1"/>
</dbReference>
<evidence type="ECO:0000256" key="2">
    <source>
        <dbReference type="ARBA" id="ARBA00023015"/>
    </source>
</evidence>
<keyword evidence="2" id="KW-0805">Transcription regulation</keyword>
<dbReference type="SUPFAM" id="SSF53850">
    <property type="entry name" value="Periplasmic binding protein-like II"/>
    <property type="match status" value="1"/>
</dbReference>
<evidence type="ECO:0000256" key="4">
    <source>
        <dbReference type="ARBA" id="ARBA00023163"/>
    </source>
</evidence>
<keyword evidence="3" id="KW-0238">DNA-binding</keyword>
<evidence type="ECO:0000313" key="7">
    <source>
        <dbReference type="Proteomes" id="UP000646365"/>
    </source>
</evidence>
<organism evidence="6 7">
    <name type="scientific">Aliidongia dinghuensis</name>
    <dbReference type="NCBI Taxonomy" id="1867774"/>
    <lineage>
        <taxon>Bacteria</taxon>
        <taxon>Pseudomonadati</taxon>
        <taxon>Pseudomonadota</taxon>
        <taxon>Alphaproteobacteria</taxon>
        <taxon>Rhodospirillales</taxon>
        <taxon>Dongiaceae</taxon>
        <taxon>Aliidongia</taxon>
    </lineage>
</organism>
<dbReference type="InterPro" id="IPR005119">
    <property type="entry name" value="LysR_subst-bd"/>
</dbReference>
<dbReference type="GO" id="GO:0003700">
    <property type="term" value="F:DNA-binding transcription factor activity"/>
    <property type="evidence" value="ECO:0007669"/>
    <property type="project" value="InterPro"/>
</dbReference>
<dbReference type="EMBL" id="BMJQ01000003">
    <property type="protein sequence ID" value="GGF10981.1"/>
    <property type="molecule type" value="Genomic_DNA"/>
</dbReference>
<reference evidence="6" key="1">
    <citation type="journal article" date="2014" name="Int. J. Syst. Evol. Microbiol.">
        <title>Complete genome sequence of Corynebacterium casei LMG S-19264T (=DSM 44701T), isolated from a smear-ripened cheese.</title>
        <authorList>
            <consortium name="US DOE Joint Genome Institute (JGI-PGF)"/>
            <person name="Walter F."/>
            <person name="Albersmeier A."/>
            <person name="Kalinowski J."/>
            <person name="Ruckert C."/>
        </authorList>
    </citation>
    <scope>NUCLEOTIDE SEQUENCE</scope>
    <source>
        <strain evidence="6">CGMCC 1.15725</strain>
    </source>
</reference>
<sequence>MDWTARLKLRNLQMLLSLAQTQNISRSAAALHTTQPGLSKWLKELEADIGLPLFERHARGLKPTPYGEALIAHARRIEAHLDGARDDLAAMRNGGSGRVVMGASGASASDTVPLATFKLMQRLPQASIKLVESTTDRLLGLLGDGELDVVVGRSSRNLPVLEIRTETLYVEPIHFVARPRHPLFGKATVDWDDLFAYRWLVWPKGTPIRDSLDDALAAAGRTLPAPYVESNSVTLNLTLLNNSDMIGLASHRAATRFAHMNAMRIVPLRLSGFGTVTMYWREDAAGRAAVAAALDCLREVVAEQSGRKER</sequence>
<dbReference type="InterPro" id="IPR050950">
    <property type="entry name" value="HTH-type_LysR_regulators"/>
</dbReference>
<protein>
    <submittedName>
        <fullName evidence="6">Transcriptional regulator</fullName>
    </submittedName>
</protein>